<feature type="compositionally biased region" description="Basic residues" evidence="5">
    <location>
        <begin position="291"/>
        <end position="300"/>
    </location>
</feature>
<dbReference type="PROSITE" id="PS50977">
    <property type="entry name" value="HTH_TETR_2"/>
    <property type="match status" value="1"/>
</dbReference>
<dbReference type="Gene3D" id="1.10.357.10">
    <property type="entry name" value="Tetracycline Repressor, domain 2"/>
    <property type="match status" value="1"/>
</dbReference>
<comment type="caution">
    <text evidence="7">The sequence shown here is derived from an EMBL/GenBank/DDBJ whole genome shotgun (WGS) entry which is preliminary data.</text>
</comment>
<evidence type="ECO:0000256" key="4">
    <source>
        <dbReference type="PROSITE-ProRule" id="PRU00335"/>
    </source>
</evidence>
<feature type="DNA-binding region" description="H-T-H motif" evidence="4">
    <location>
        <begin position="35"/>
        <end position="54"/>
    </location>
</feature>
<keyword evidence="3" id="KW-0804">Transcription</keyword>
<dbReference type="InterPro" id="IPR009057">
    <property type="entry name" value="Homeodomain-like_sf"/>
</dbReference>
<evidence type="ECO:0000256" key="1">
    <source>
        <dbReference type="ARBA" id="ARBA00023015"/>
    </source>
</evidence>
<dbReference type="InterPro" id="IPR036271">
    <property type="entry name" value="Tet_transcr_reg_TetR-rel_C_sf"/>
</dbReference>
<dbReference type="RefSeq" id="WP_310065313.1">
    <property type="nucleotide sequence ID" value="NZ_JAVDQN010000001.1"/>
</dbReference>
<reference evidence="7 8" key="1">
    <citation type="submission" date="2023-07" db="EMBL/GenBank/DDBJ databases">
        <title>Sorghum-associated microbial communities from plants grown in Nebraska, USA.</title>
        <authorList>
            <person name="Schachtman D."/>
        </authorList>
    </citation>
    <scope>NUCLEOTIDE SEQUENCE [LARGE SCALE GENOMIC DNA]</scope>
    <source>
        <strain evidence="7 8">DS1039</strain>
    </source>
</reference>
<dbReference type="SUPFAM" id="SSF48498">
    <property type="entry name" value="Tetracyclin repressor-like, C-terminal domain"/>
    <property type="match status" value="1"/>
</dbReference>
<keyword evidence="1" id="KW-0805">Transcription regulation</keyword>
<keyword evidence="2 4" id="KW-0238">DNA-binding</keyword>
<evidence type="ECO:0000256" key="5">
    <source>
        <dbReference type="SAM" id="MobiDB-lite"/>
    </source>
</evidence>
<dbReference type="InterPro" id="IPR001647">
    <property type="entry name" value="HTH_TetR"/>
</dbReference>
<keyword evidence="8" id="KW-1185">Reference proteome</keyword>
<evidence type="ECO:0000313" key="7">
    <source>
        <dbReference type="EMBL" id="MDR6373906.1"/>
    </source>
</evidence>
<name>A0ABU1KSH9_9BURK</name>
<dbReference type="EMBL" id="JAVDQN010000001">
    <property type="protein sequence ID" value="MDR6373906.1"/>
    <property type="molecule type" value="Genomic_DNA"/>
</dbReference>
<evidence type="ECO:0000313" key="8">
    <source>
        <dbReference type="Proteomes" id="UP001185254"/>
    </source>
</evidence>
<gene>
    <name evidence="7" type="ORF">J2776_000582</name>
</gene>
<feature type="compositionally biased region" description="Polar residues" evidence="5">
    <location>
        <begin position="256"/>
        <end position="266"/>
    </location>
</feature>
<evidence type="ECO:0000256" key="3">
    <source>
        <dbReference type="ARBA" id="ARBA00023163"/>
    </source>
</evidence>
<protein>
    <submittedName>
        <fullName evidence="7">AcrR family transcriptional regulator</fullName>
    </submittedName>
</protein>
<dbReference type="PRINTS" id="PR00455">
    <property type="entry name" value="HTHTETR"/>
</dbReference>
<dbReference type="InterPro" id="IPR050109">
    <property type="entry name" value="HTH-type_TetR-like_transc_reg"/>
</dbReference>
<organism evidence="7 8">
    <name type="scientific">Paraburkholderia caledonica</name>
    <dbReference type="NCBI Taxonomy" id="134536"/>
    <lineage>
        <taxon>Bacteria</taxon>
        <taxon>Pseudomonadati</taxon>
        <taxon>Pseudomonadota</taxon>
        <taxon>Betaproteobacteria</taxon>
        <taxon>Burkholderiales</taxon>
        <taxon>Burkholderiaceae</taxon>
        <taxon>Paraburkholderia</taxon>
    </lineage>
</organism>
<evidence type="ECO:0000259" key="6">
    <source>
        <dbReference type="PROSITE" id="PS50977"/>
    </source>
</evidence>
<sequence>MGIAERKNREKQALRERILAAARHIVMREGFAALSMRKIAEAIEYSPAALYLHFASRDEIARALCEEGYAQLLQTFEPLAGIADPAERLKGMGRAYVAFGVAHRETYRLIFMEDPSYTGAALGAKASAAVSGPSVGSEAQTRAQAEQPGTEDDPGAAALQFMISALDELKAAGRLAASVDPRVWADAFWATLHGIVALHLTCPVFPSAPLDTVVGIAMDTWLGAGGVAADADPVGIASSNANGAVSRRKRTGAAGAQSSSQDNAQVKGQGEAQAEAQSEVQDGPGAEPAATRRRATKKAR</sequence>
<feature type="region of interest" description="Disordered" evidence="5">
    <location>
        <begin position="133"/>
        <end position="153"/>
    </location>
</feature>
<dbReference type="PANTHER" id="PTHR30055">
    <property type="entry name" value="HTH-TYPE TRANSCRIPTIONAL REGULATOR RUTR"/>
    <property type="match status" value="1"/>
</dbReference>
<proteinExistence type="predicted"/>
<feature type="domain" description="HTH tetR-type" evidence="6">
    <location>
        <begin position="12"/>
        <end position="72"/>
    </location>
</feature>
<accession>A0ABU1KSH9</accession>
<dbReference type="SUPFAM" id="SSF46689">
    <property type="entry name" value="Homeodomain-like"/>
    <property type="match status" value="1"/>
</dbReference>
<evidence type="ECO:0000256" key="2">
    <source>
        <dbReference type="ARBA" id="ARBA00023125"/>
    </source>
</evidence>
<dbReference type="Pfam" id="PF00440">
    <property type="entry name" value="TetR_N"/>
    <property type="match status" value="1"/>
</dbReference>
<dbReference type="PANTHER" id="PTHR30055:SF234">
    <property type="entry name" value="HTH-TYPE TRANSCRIPTIONAL REGULATOR BETI"/>
    <property type="match status" value="1"/>
</dbReference>
<dbReference type="Proteomes" id="UP001185254">
    <property type="component" value="Unassembled WGS sequence"/>
</dbReference>
<feature type="region of interest" description="Disordered" evidence="5">
    <location>
        <begin position="242"/>
        <end position="300"/>
    </location>
</feature>